<dbReference type="PANTHER" id="PTHR22166">
    <property type="entry name" value="ENDOPLASMIC RETICULUM JUNCTION FORMATION PROTEIN LUNAPARK"/>
    <property type="match status" value="1"/>
</dbReference>
<reference evidence="5" key="1">
    <citation type="submission" date="2015-12" db="EMBL/GenBank/DDBJ databases">
        <title>Update maize B73 reference genome by single molecule sequencing technologies.</title>
        <authorList>
            <consortium name="Maize Genome Sequencing Project"/>
            <person name="Ware D."/>
        </authorList>
    </citation>
    <scope>NUCLEOTIDE SEQUENCE [LARGE SCALE GENOMIC DNA]</scope>
    <source>
        <strain evidence="5">cv. B73</strain>
    </source>
</reference>
<dbReference type="Pfam" id="PF10058">
    <property type="entry name" value="Zn_ribbon_10"/>
    <property type="match status" value="1"/>
</dbReference>
<keyword evidence="5" id="KW-1185">Reference proteome</keyword>
<dbReference type="InterPro" id="IPR040115">
    <property type="entry name" value="Lnp"/>
</dbReference>
<dbReference type="GO" id="GO:0071782">
    <property type="term" value="C:endoplasmic reticulum tubular network"/>
    <property type="evidence" value="ECO:0000318"/>
    <property type="project" value="GO_Central"/>
</dbReference>
<dbReference type="Gramene" id="Zm00001eb066590_T001">
    <property type="protein sequence ID" value="Zm00001eb066590_P001"/>
    <property type="gene ID" value="Zm00001eb066590"/>
</dbReference>
<keyword evidence="2" id="KW-0472">Membrane</keyword>
<reference evidence="4" key="2">
    <citation type="submission" date="2019-07" db="EMBL/GenBank/DDBJ databases">
        <authorList>
            <person name="Seetharam A."/>
            <person name="Woodhouse M."/>
            <person name="Cannon E."/>
        </authorList>
    </citation>
    <scope>NUCLEOTIDE SEQUENCE [LARGE SCALE GENOMIC DNA]</scope>
    <source>
        <strain evidence="4">cv. B73</strain>
    </source>
</reference>
<feature type="transmembrane region" description="Helical" evidence="2">
    <location>
        <begin position="81"/>
        <end position="101"/>
    </location>
</feature>
<dbReference type="InterPro" id="IPR019273">
    <property type="entry name" value="Lunapark_Znf"/>
</dbReference>
<evidence type="ECO:0000259" key="3">
    <source>
        <dbReference type="Pfam" id="PF10058"/>
    </source>
</evidence>
<evidence type="ECO:0000256" key="1">
    <source>
        <dbReference type="SAM" id="MobiDB-lite"/>
    </source>
</evidence>
<feature type="region of interest" description="Disordered" evidence="1">
    <location>
        <begin position="1"/>
        <end position="35"/>
    </location>
</feature>
<dbReference type="AlphaFoldDB" id="A0A804M8E7"/>
<feature type="region of interest" description="Disordered" evidence="1">
    <location>
        <begin position="216"/>
        <end position="277"/>
    </location>
</feature>
<feature type="compositionally biased region" description="Polar residues" evidence="1">
    <location>
        <begin position="220"/>
        <end position="231"/>
    </location>
</feature>
<feature type="compositionally biased region" description="Low complexity" evidence="1">
    <location>
        <begin position="1"/>
        <end position="16"/>
    </location>
</feature>
<sequence>MAEGDAPAPAAAAAAASPRSPMPQETPAMQKRRQRGLVSRVWKGIFGGREDVEKLLQALSKEEEAVRARLRRRARASRQSAHNVLALAAALEIVAVGYAIMTTRSPDISWQMRAVRVLPMFLVPALAALIYSTITSLTKMLDNRDQQTLEKLRTERQAKIDELKERTNYYTTQQLIQRYDLDPAAKAAAATVLASKLGADSGLRVFLGDETRRDAAIGRSNDNNLGPTTGLRQRKGHVTNGAGRAQSLEPFDGSNVYDGSDEGPSPPNQTVEHFRGPSGNDGGWLARVAALLVGEDPTQCYALICGNCHMHNVSFLQVLRGKRTLPSSHTTALTVMPSMDPGNMMTMNWYLILARRVLILNLAESLAKLVQALQPQVLRVLLQAAYQPLKNSLQRKILGRRRAVTNLPIELIISCILCSLWSIVLDLTLGIEIFVPTM</sequence>
<dbReference type="EnsemblPlants" id="Zm00001eb066590_T001">
    <property type="protein sequence ID" value="Zm00001eb066590_P001"/>
    <property type="gene ID" value="Zm00001eb066590"/>
</dbReference>
<keyword evidence="6" id="KW-1267">Proteomics identification</keyword>
<evidence type="ECO:0000313" key="5">
    <source>
        <dbReference type="Proteomes" id="UP000007305"/>
    </source>
</evidence>
<name>A0A804M8E7_MAIZE</name>
<keyword evidence="2" id="KW-0812">Transmembrane</keyword>
<feature type="transmembrane region" description="Helical" evidence="2">
    <location>
        <begin position="121"/>
        <end position="141"/>
    </location>
</feature>
<reference evidence="4" key="3">
    <citation type="submission" date="2021-05" db="UniProtKB">
        <authorList>
            <consortium name="EnsemblPlants"/>
        </authorList>
    </citation>
    <scope>IDENTIFICATION</scope>
    <source>
        <strain evidence="4">cv. B73</strain>
    </source>
</reference>
<dbReference type="FunCoup" id="A0A804M8E7">
    <property type="interactions" value="1353"/>
</dbReference>
<feature type="transmembrane region" description="Helical" evidence="2">
    <location>
        <begin position="411"/>
        <end position="435"/>
    </location>
</feature>
<dbReference type="InParanoid" id="A0A804M8E7"/>
<feature type="domain" description="Lunapark zinc ribbon" evidence="3">
    <location>
        <begin position="284"/>
        <end position="312"/>
    </location>
</feature>
<evidence type="ECO:0000256" key="2">
    <source>
        <dbReference type="SAM" id="Phobius"/>
    </source>
</evidence>
<dbReference type="PANTHER" id="PTHR22166:SF34">
    <property type="entry name" value="OS04G0672900 PROTEIN"/>
    <property type="match status" value="1"/>
</dbReference>
<evidence type="ECO:0007829" key="6">
    <source>
        <dbReference type="PeptideAtlas" id="A0A804M8E7"/>
    </source>
</evidence>
<proteinExistence type="evidence at protein level"/>
<accession>A0A804M8E7</accession>
<protein>
    <recommendedName>
        <fullName evidence="3">Lunapark zinc ribbon domain-containing protein</fullName>
    </recommendedName>
</protein>
<keyword evidence="2" id="KW-1133">Transmembrane helix</keyword>
<organism evidence="4 5">
    <name type="scientific">Zea mays</name>
    <name type="common">Maize</name>
    <dbReference type="NCBI Taxonomy" id="4577"/>
    <lineage>
        <taxon>Eukaryota</taxon>
        <taxon>Viridiplantae</taxon>
        <taxon>Streptophyta</taxon>
        <taxon>Embryophyta</taxon>
        <taxon>Tracheophyta</taxon>
        <taxon>Spermatophyta</taxon>
        <taxon>Magnoliopsida</taxon>
        <taxon>Liliopsida</taxon>
        <taxon>Poales</taxon>
        <taxon>Poaceae</taxon>
        <taxon>PACMAD clade</taxon>
        <taxon>Panicoideae</taxon>
        <taxon>Andropogonodae</taxon>
        <taxon>Andropogoneae</taxon>
        <taxon>Tripsacinae</taxon>
        <taxon>Zea</taxon>
    </lineage>
</organism>
<gene>
    <name evidence="4" type="primary">LOC103648331</name>
</gene>
<dbReference type="Proteomes" id="UP000007305">
    <property type="component" value="Chromosome 2"/>
</dbReference>
<dbReference type="GO" id="GO:0071786">
    <property type="term" value="P:endoplasmic reticulum tubular network organization"/>
    <property type="evidence" value="ECO:0000318"/>
    <property type="project" value="GO_Central"/>
</dbReference>
<evidence type="ECO:0000313" key="4">
    <source>
        <dbReference type="EnsemblPlants" id="Zm00001eb066590_P001"/>
    </source>
</evidence>